<feature type="transmembrane region" description="Helical" evidence="3">
    <location>
        <begin position="255"/>
        <end position="272"/>
    </location>
</feature>
<evidence type="ECO:0000313" key="5">
    <source>
        <dbReference type="EMBL" id="AAQ58818.1"/>
    </source>
</evidence>
<dbReference type="eggNOG" id="COG3706">
    <property type="taxonomic scope" value="Bacteria"/>
</dbReference>
<dbReference type="InterPro" id="IPR000160">
    <property type="entry name" value="GGDEF_dom"/>
</dbReference>
<gene>
    <name evidence="5" type="ordered locus">CV_1143</name>
</gene>
<feature type="transmembrane region" description="Helical" evidence="3">
    <location>
        <begin position="98"/>
        <end position="118"/>
    </location>
</feature>
<dbReference type="FunFam" id="3.30.70.270:FF:000001">
    <property type="entry name" value="Diguanylate cyclase domain protein"/>
    <property type="match status" value="1"/>
</dbReference>
<dbReference type="SMART" id="SM00267">
    <property type="entry name" value="GGDEF"/>
    <property type="match status" value="1"/>
</dbReference>
<keyword evidence="3" id="KW-1133">Transmembrane helix</keyword>
<feature type="transmembrane region" description="Helical" evidence="3">
    <location>
        <begin position="72"/>
        <end position="91"/>
    </location>
</feature>
<dbReference type="Proteomes" id="UP000001424">
    <property type="component" value="Chromosome"/>
</dbReference>
<reference evidence="5 6" key="1">
    <citation type="journal article" date="2003" name="Proc. Natl. Acad. Sci. U.S.A.">
        <title>The complete genome sequence of Chromobacterium violaceum reveals remarkable and exploitable bacterial adaptability.</title>
        <authorList>
            <person name="Vasconcelos A.T.R."/>
            <person name="de Almeida D.F."/>
            <person name="Almeida F.C."/>
            <person name="de Almeida L.G.P."/>
            <person name="de Almeida R."/>
            <person name="Goncalves J.A.A."/>
            <person name="Andrade E.M."/>
            <person name="Antonio R.V."/>
            <person name="Araripe J."/>
            <person name="de Araujo M.F.F."/>
            <person name="Filho S.A."/>
            <person name="Azevedo V."/>
            <person name="Batista A.J."/>
            <person name="Bataus L.A.M."/>
            <person name="Batista J.S."/>
            <person name="Belo A."/>
            <person name="vander Berg C."/>
            <person name="Blamey J."/>
            <person name="Bogo M."/>
            <person name="Bonato S."/>
            <person name="Bordignon J."/>
            <person name="Brito C.A."/>
            <person name="Brocchi M."/>
            <person name="Burity H.A."/>
            <person name="Camargo A.A."/>
            <person name="Cardoso D.D.P."/>
            <person name="Carneiro N.P."/>
            <person name="Carraro D.M."/>
            <person name="Carvalho C.M.B."/>
            <person name="Cascardo J.C.M."/>
            <person name="Cavada B.S."/>
            <person name="Chueire L.M.O."/>
            <person name="Pasa T.B.C."/>
            <person name="Duran N."/>
            <person name="Fagundes N."/>
            <person name="Falcao C.L."/>
            <person name="Fantinatti F."/>
            <person name="Farias I.P."/>
            <person name="Felipe M.S.S."/>
            <person name="Ferrari L.P."/>
            <person name="Ferro J.A."/>
            <person name="Ferro M.I.T."/>
            <person name="Franco G.R."/>
            <person name="Freitas N.S.A."/>
            <person name="Furlan L.R."/>
            <person name="Gazzinelli R.T."/>
            <person name="Gomes E.A."/>
            <person name="Goncalves P.R."/>
            <person name="Grangeiro T.B."/>
            <person name="Grattapaglia D."/>
            <person name="Grisard E.C."/>
            <person name="Guimaraes C.T."/>
            <person name="Hanna E.S."/>
            <person name="Hungria M."/>
            <person name="Jardim S.N."/>
            <person name="Laurino J."/>
            <person name="Leoi L.C.T."/>
            <person name="Fassarella L."/>
            <person name="Lima A."/>
            <person name="Loureiro M.F."/>
            <person name="Lyra M.C.P."/>
            <person name="Macedo M."/>
            <person name="Madeira H.M.F."/>
            <person name="Manfio G.P."/>
            <person name="Maranhao A.Q."/>
            <person name="Martins W.S."/>
            <person name="di Mauro S.M.Z."/>
            <person name="de Medeiros S.R.B."/>
            <person name="Meissner R.D.V."/>
            <person name="Menck C.F.M."/>
            <person name="Moreira M.A.M."/>
            <person name="Nascimento F.F."/>
            <person name="Nicolas M.F."/>
            <person name="Oliveira J.G."/>
            <person name="Oliveira S.C."/>
            <person name="Paixao R.F.C."/>
            <person name="Parente J.A."/>
            <person name="Pedrosa F.O."/>
            <person name="Pena S.J.D."/>
            <person name="Perreira J.O."/>
            <person name="Perreira M."/>
            <person name="Pinto L.S.R.C."/>
            <person name="Pinto L.S."/>
            <person name="Porto J.I.R."/>
            <person name="Potrich D.P."/>
            <person name="Neto C.E.R."/>
            <person name="Reis A.M.M."/>
            <person name="Rigo L.U."/>
            <person name="Rondinelli E."/>
            <person name="dos Santos E.B.P."/>
            <person name="Santos F.R."/>
            <person name="Schneider M.P.C."/>
            <person name="Seuanez H.N."/>
            <person name="Silva A.M.R."/>
            <person name="da Silva A.L.C."/>
            <person name="Silva D.W."/>
            <person name="Silva R."/>
            <person name="Simoes I.C."/>
            <person name="Simon D."/>
            <person name="Soares C.M.A."/>
            <person name="Soares R.B.A."/>
            <person name="Souza E.M."/>
            <person name="Souza K.R.L."/>
            <person name="Souza R.C."/>
            <person name="Steffens M.B.R."/>
            <person name="Steindel M."/>
            <person name="Teixeira S.R."/>
            <person name="Urmenyi T."/>
            <person name="Vettore A."/>
            <person name="Wassem R."/>
            <person name="Zaha A."/>
            <person name="Simpson A.J.G."/>
        </authorList>
    </citation>
    <scope>NUCLEOTIDE SEQUENCE [LARGE SCALE GENOMIC DNA]</scope>
    <source>
        <strain evidence="6">ATCC 12472 / DSM 30191 / JCM 1249 / NBRC 12614 / NCIMB 9131 / NCTC 9757</strain>
    </source>
</reference>
<dbReference type="STRING" id="243365.CV_1143"/>
<dbReference type="GO" id="GO:0043709">
    <property type="term" value="P:cell adhesion involved in single-species biofilm formation"/>
    <property type="evidence" value="ECO:0007669"/>
    <property type="project" value="TreeGrafter"/>
</dbReference>
<feature type="transmembrane region" description="Helical" evidence="3">
    <location>
        <begin position="214"/>
        <end position="235"/>
    </location>
</feature>
<dbReference type="Gene3D" id="3.30.70.270">
    <property type="match status" value="1"/>
</dbReference>
<dbReference type="PROSITE" id="PS50887">
    <property type="entry name" value="GGDEF"/>
    <property type="match status" value="1"/>
</dbReference>
<dbReference type="InterPro" id="IPR029787">
    <property type="entry name" value="Nucleotide_cyclase"/>
</dbReference>
<dbReference type="AlphaFoldDB" id="Q7NYX9"/>
<comment type="catalytic activity">
    <reaction evidence="2">
        <text>2 GTP = 3',3'-c-di-GMP + 2 diphosphate</text>
        <dbReference type="Rhea" id="RHEA:24898"/>
        <dbReference type="ChEBI" id="CHEBI:33019"/>
        <dbReference type="ChEBI" id="CHEBI:37565"/>
        <dbReference type="ChEBI" id="CHEBI:58805"/>
        <dbReference type="EC" id="2.7.7.65"/>
    </reaction>
</comment>
<dbReference type="EC" id="2.7.7.65" evidence="1"/>
<dbReference type="EMBL" id="AE016825">
    <property type="protein sequence ID" value="AAQ58818.1"/>
    <property type="molecule type" value="Genomic_DNA"/>
</dbReference>
<evidence type="ECO:0000259" key="4">
    <source>
        <dbReference type="PROSITE" id="PS50887"/>
    </source>
</evidence>
<dbReference type="InterPro" id="IPR050469">
    <property type="entry name" value="Diguanylate_Cyclase"/>
</dbReference>
<dbReference type="GO" id="GO:1902201">
    <property type="term" value="P:negative regulation of bacterial-type flagellum-dependent cell motility"/>
    <property type="evidence" value="ECO:0007669"/>
    <property type="project" value="TreeGrafter"/>
</dbReference>
<accession>Q7NYX9</accession>
<dbReference type="GO" id="GO:0052621">
    <property type="term" value="F:diguanylate cyclase activity"/>
    <property type="evidence" value="ECO:0007669"/>
    <property type="project" value="UniProtKB-EC"/>
</dbReference>
<dbReference type="CDD" id="cd01949">
    <property type="entry name" value="GGDEF"/>
    <property type="match status" value="1"/>
</dbReference>
<evidence type="ECO:0000256" key="2">
    <source>
        <dbReference type="ARBA" id="ARBA00034247"/>
    </source>
</evidence>
<evidence type="ECO:0000313" key="6">
    <source>
        <dbReference type="Proteomes" id="UP000001424"/>
    </source>
</evidence>
<dbReference type="NCBIfam" id="TIGR00254">
    <property type="entry name" value="GGDEF"/>
    <property type="match status" value="1"/>
</dbReference>
<dbReference type="KEGG" id="cvi:CV_1143"/>
<keyword evidence="6" id="KW-1185">Reference proteome</keyword>
<dbReference type="InterPro" id="IPR043128">
    <property type="entry name" value="Rev_trsase/Diguanyl_cyclase"/>
</dbReference>
<keyword evidence="3" id="KW-0812">Transmembrane</keyword>
<proteinExistence type="predicted"/>
<dbReference type="PANTHER" id="PTHR45138:SF9">
    <property type="entry name" value="DIGUANYLATE CYCLASE DGCM-RELATED"/>
    <property type="match status" value="1"/>
</dbReference>
<feature type="domain" description="GGDEF" evidence="4">
    <location>
        <begin position="313"/>
        <end position="447"/>
    </location>
</feature>
<dbReference type="PANTHER" id="PTHR45138">
    <property type="entry name" value="REGULATORY COMPONENTS OF SENSORY TRANSDUCTION SYSTEM"/>
    <property type="match status" value="1"/>
</dbReference>
<evidence type="ECO:0000256" key="3">
    <source>
        <dbReference type="SAM" id="Phobius"/>
    </source>
</evidence>
<evidence type="ECO:0000256" key="1">
    <source>
        <dbReference type="ARBA" id="ARBA00012528"/>
    </source>
</evidence>
<protein>
    <recommendedName>
        <fullName evidence="1">diguanylate cyclase</fullName>
        <ecNumber evidence="1">2.7.7.65</ecNumber>
    </recommendedName>
</protein>
<dbReference type="SUPFAM" id="SSF55073">
    <property type="entry name" value="Nucleotide cyclase"/>
    <property type="match status" value="1"/>
</dbReference>
<dbReference type="Pfam" id="PF00990">
    <property type="entry name" value="GGDEF"/>
    <property type="match status" value="1"/>
</dbReference>
<feature type="transmembrane region" description="Helical" evidence="3">
    <location>
        <begin position="179"/>
        <end position="202"/>
    </location>
</feature>
<name>Q7NYX9_CHRVO</name>
<dbReference type="GO" id="GO:0005886">
    <property type="term" value="C:plasma membrane"/>
    <property type="evidence" value="ECO:0007669"/>
    <property type="project" value="TreeGrafter"/>
</dbReference>
<dbReference type="HOGENOM" id="CLU_000445_11_1_4"/>
<sequence length="454" mass="51164">MIVAGGPRRGYDDAKDMTRSYWRSAVLLWCRRFVRGAGRHSLWQPPDPYRKPLSMPIVSVHTPSILDFKATLISNAGYSLVLTAVLLLTWFSGRRERALLTLGIAGLLSDLGFLINVLPLGLSGWQQLQLTNYLLLAFCPLAVICTRQLHGLPSGWRGCFALWLLQLLAYRYWAGPDDFAARVQVVAGFSMLFWMLSVWAFWRFRHAYRGIGHWIAGLFALLQALVSLARVWYGWHVGGRYDQDGILFNALASQALFWLGYSFSLCVLLISYEQLLLQVRQQAQQDGLTQLYNHRTFHEQAAAMFARAQRAGDALALLLIDLDHFKEVNDRYGHQAGDEVLRQLADCLRAESRQGDLLGRHGGEEFVVMLPQASRVEAGNVADRLRQAIVNLEPKVGELRLPISASIGVACLRPPEHDSLASLFLEADLLLYQAKRKGRNRVEIAREAEPALQR</sequence>
<organism evidence="5 6">
    <name type="scientific">Chromobacterium violaceum (strain ATCC 12472 / DSM 30191 / JCM 1249 / CCUG 213 / NBRC 12614 / NCIMB 9131 / NCTC 9757 / MK)</name>
    <dbReference type="NCBI Taxonomy" id="243365"/>
    <lineage>
        <taxon>Bacteria</taxon>
        <taxon>Pseudomonadati</taxon>
        <taxon>Pseudomonadota</taxon>
        <taxon>Betaproteobacteria</taxon>
        <taxon>Neisseriales</taxon>
        <taxon>Chromobacteriaceae</taxon>
        <taxon>Chromobacterium</taxon>
    </lineage>
</organism>
<keyword evidence="3" id="KW-0472">Membrane</keyword>